<proteinExistence type="predicted"/>
<gene>
    <name evidence="2" type="ORF">NDU88_005384</name>
</gene>
<feature type="region of interest" description="Disordered" evidence="1">
    <location>
        <begin position="45"/>
        <end position="75"/>
    </location>
</feature>
<dbReference type="Proteomes" id="UP001066276">
    <property type="component" value="Chromosome 11"/>
</dbReference>
<organism evidence="2 3">
    <name type="scientific">Pleurodeles waltl</name>
    <name type="common">Iberian ribbed newt</name>
    <dbReference type="NCBI Taxonomy" id="8319"/>
    <lineage>
        <taxon>Eukaryota</taxon>
        <taxon>Metazoa</taxon>
        <taxon>Chordata</taxon>
        <taxon>Craniata</taxon>
        <taxon>Vertebrata</taxon>
        <taxon>Euteleostomi</taxon>
        <taxon>Amphibia</taxon>
        <taxon>Batrachia</taxon>
        <taxon>Caudata</taxon>
        <taxon>Salamandroidea</taxon>
        <taxon>Salamandridae</taxon>
        <taxon>Pleurodelinae</taxon>
        <taxon>Pleurodeles</taxon>
    </lineage>
</organism>
<evidence type="ECO:0000313" key="2">
    <source>
        <dbReference type="EMBL" id="KAJ1092273.1"/>
    </source>
</evidence>
<evidence type="ECO:0000313" key="3">
    <source>
        <dbReference type="Proteomes" id="UP001066276"/>
    </source>
</evidence>
<feature type="compositionally biased region" description="Basic and acidic residues" evidence="1">
    <location>
        <begin position="45"/>
        <end position="55"/>
    </location>
</feature>
<feature type="region of interest" description="Disordered" evidence="1">
    <location>
        <begin position="1"/>
        <end position="28"/>
    </location>
</feature>
<sequence length="100" mass="11029">MEGSPYDVKRRRPGTRRRTTERGKEHIDNGKMVRCGTSWREAASEGGERYCKSDDNSTNTKSLEGGVSSTVDTTGKEENTTMSLVTIPGTLGVRNEMELS</sequence>
<reference evidence="2" key="1">
    <citation type="journal article" date="2022" name="bioRxiv">
        <title>Sequencing and chromosome-scale assembly of the giantPleurodeles waltlgenome.</title>
        <authorList>
            <person name="Brown T."/>
            <person name="Elewa A."/>
            <person name="Iarovenko S."/>
            <person name="Subramanian E."/>
            <person name="Araus A.J."/>
            <person name="Petzold A."/>
            <person name="Susuki M."/>
            <person name="Suzuki K.-i.T."/>
            <person name="Hayashi T."/>
            <person name="Toyoda A."/>
            <person name="Oliveira C."/>
            <person name="Osipova E."/>
            <person name="Leigh N.D."/>
            <person name="Simon A."/>
            <person name="Yun M.H."/>
        </authorList>
    </citation>
    <scope>NUCLEOTIDE SEQUENCE</scope>
    <source>
        <strain evidence="2">20211129_DDA</strain>
        <tissue evidence="2">Liver</tissue>
    </source>
</reference>
<dbReference type="AlphaFoldDB" id="A0AAV7LMM2"/>
<accession>A0AAV7LMM2</accession>
<comment type="caution">
    <text evidence="2">The sequence shown here is derived from an EMBL/GenBank/DDBJ whole genome shotgun (WGS) entry which is preliminary data.</text>
</comment>
<name>A0AAV7LMM2_PLEWA</name>
<feature type="compositionally biased region" description="Polar residues" evidence="1">
    <location>
        <begin position="56"/>
        <end position="73"/>
    </location>
</feature>
<dbReference type="EMBL" id="JANPWB010000015">
    <property type="protein sequence ID" value="KAJ1092273.1"/>
    <property type="molecule type" value="Genomic_DNA"/>
</dbReference>
<keyword evidence="3" id="KW-1185">Reference proteome</keyword>
<evidence type="ECO:0000256" key="1">
    <source>
        <dbReference type="SAM" id="MobiDB-lite"/>
    </source>
</evidence>
<feature type="compositionally biased region" description="Basic and acidic residues" evidence="1">
    <location>
        <begin position="18"/>
        <end position="28"/>
    </location>
</feature>
<protein>
    <submittedName>
        <fullName evidence="2">Uncharacterized protein</fullName>
    </submittedName>
</protein>